<dbReference type="EMBL" id="KV454407">
    <property type="protein sequence ID" value="ODQ67410.1"/>
    <property type="molecule type" value="Genomic_DNA"/>
</dbReference>
<dbReference type="STRING" id="857566.A0A1E3PQ27"/>
<organism evidence="9 10">
    <name type="scientific">Nadsonia fulvescens var. elongata DSM 6958</name>
    <dbReference type="NCBI Taxonomy" id="857566"/>
    <lineage>
        <taxon>Eukaryota</taxon>
        <taxon>Fungi</taxon>
        <taxon>Dikarya</taxon>
        <taxon>Ascomycota</taxon>
        <taxon>Saccharomycotina</taxon>
        <taxon>Dipodascomycetes</taxon>
        <taxon>Dipodascales</taxon>
        <taxon>Dipodascales incertae sedis</taxon>
        <taxon>Nadsonia</taxon>
    </lineage>
</organism>
<dbReference type="InterPro" id="IPR019775">
    <property type="entry name" value="WD40_repeat_CS"/>
</dbReference>
<dbReference type="PANTHER" id="PTHR22850">
    <property type="entry name" value="WD40 REPEAT FAMILY"/>
    <property type="match status" value="1"/>
</dbReference>
<feature type="repeat" description="WD" evidence="6">
    <location>
        <begin position="372"/>
        <end position="404"/>
    </location>
</feature>
<dbReference type="PROSITE" id="PS50082">
    <property type="entry name" value="WD_REPEATS_2"/>
    <property type="match status" value="4"/>
</dbReference>
<dbReference type="PROSITE" id="PS50294">
    <property type="entry name" value="WD_REPEATS_REGION"/>
    <property type="match status" value="4"/>
</dbReference>
<accession>A0A1E3PQ27</accession>
<dbReference type="GO" id="GO:0006325">
    <property type="term" value="P:chromatin organization"/>
    <property type="evidence" value="ECO:0007669"/>
    <property type="project" value="UniProtKB-KW"/>
</dbReference>
<keyword evidence="10" id="KW-1185">Reference proteome</keyword>
<keyword evidence="4" id="KW-0156">Chromatin regulator</keyword>
<dbReference type="AlphaFoldDB" id="A0A1E3PQ27"/>
<reference evidence="9 10" key="1">
    <citation type="journal article" date="2016" name="Proc. Natl. Acad. Sci. U.S.A.">
        <title>Comparative genomics of biotechnologically important yeasts.</title>
        <authorList>
            <person name="Riley R."/>
            <person name="Haridas S."/>
            <person name="Wolfe K.H."/>
            <person name="Lopes M.R."/>
            <person name="Hittinger C.T."/>
            <person name="Goeker M."/>
            <person name="Salamov A.A."/>
            <person name="Wisecaver J.H."/>
            <person name="Long T.M."/>
            <person name="Calvey C.H."/>
            <person name="Aerts A.L."/>
            <person name="Barry K.W."/>
            <person name="Choi C."/>
            <person name="Clum A."/>
            <person name="Coughlan A.Y."/>
            <person name="Deshpande S."/>
            <person name="Douglass A.P."/>
            <person name="Hanson S.J."/>
            <person name="Klenk H.-P."/>
            <person name="LaButti K.M."/>
            <person name="Lapidus A."/>
            <person name="Lindquist E.A."/>
            <person name="Lipzen A.M."/>
            <person name="Meier-Kolthoff J.P."/>
            <person name="Ohm R.A."/>
            <person name="Otillar R.P."/>
            <person name="Pangilinan J.L."/>
            <person name="Peng Y."/>
            <person name="Rokas A."/>
            <person name="Rosa C.A."/>
            <person name="Scheuner C."/>
            <person name="Sibirny A.A."/>
            <person name="Slot J.C."/>
            <person name="Stielow J.B."/>
            <person name="Sun H."/>
            <person name="Kurtzman C.P."/>
            <person name="Blackwell M."/>
            <person name="Grigoriev I.V."/>
            <person name="Jeffries T.W."/>
        </authorList>
    </citation>
    <scope>NUCLEOTIDE SEQUENCE [LARGE SCALE GENOMIC DNA]</scope>
    <source>
        <strain evidence="9 10">DSM 6958</strain>
    </source>
</reference>
<gene>
    <name evidence="9" type="ORF">NADFUDRAFT_49841</name>
</gene>
<evidence type="ECO:0000313" key="9">
    <source>
        <dbReference type="EMBL" id="ODQ67410.1"/>
    </source>
</evidence>
<feature type="region of interest" description="Disordered" evidence="7">
    <location>
        <begin position="1"/>
        <end position="24"/>
    </location>
</feature>
<dbReference type="InterPro" id="IPR050459">
    <property type="entry name" value="WD_repeat_RBAP46/RBAP48/MSI1"/>
</dbReference>
<evidence type="ECO:0000259" key="8">
    <source>
        <dbReference type="Pfam" id="PF12265"/>
    </source>
</evidence>
<evidence type="ECO:0000256" key="4">
    <source>
        <dbReference type="ARBA" id="ARBA00022853"/>
    </source>
</evidence>
<protein>
    <submittedName>
        <fullName evidence="9">WD40 repeat-like protein</fullName>
    </submittedName>
</protein>
<evidence type="ECO:0000256" key="6">
    <source>
        <dbReference type="PROSITE-ProRule" id="PRU00221"/>
    </source>
</evidence>
<dbReference type="Proteomes" id="UP000095009">
    <property type="component" value="Unassembled WGS sequence"/>
</dbReference>
<dbReference type="SMART" id="SM00320">
    <property type="entry name" value="WD40"/>
    <property type="match status" value="6"/>
</dbReference>
<feature type="repeat" description="WD" evidence="6">
    <location>
        <begin position="272"/>
        <end position="314"/>
    </location>
</feature>
<dbReference type="OrthoDB" id="427795at2759"/>
<feature type="repeat" description="WD" evidence="6">
    <location>
        <begin position="180"/>
        <end position="222"/>
    </location>
</feature>
<keyword evidence="2 6" id="KW-0853">WD repeat</keyword>
<evidence type="ECO:0000256" key="5">
    <source>
        <dbReference type="ARBA" id="ARBA00023242"/>
    </source>
</evidence>
<name>A0A1E3PQ27_9ASCO</name>
<keyword evidence="3" id="KW-0677">Repeat</keyword>
<evidence type="ECO:0000313" key="10">
    <source>
        <dbReference type="Proteomes" id="UP000095009"/>
    </source>
</evidence>
<dbReference type="SUPFAM" id="SSF50978">
    <property type="entry name" value="WD40 repeat-like"/>
    <property type="match status" value="1"/>
</dbReference>
<dbReference type="InterPro" id="IPR020472">
    <property type="entry name" value="WD40_PAC1"/>
</dbReference>
<dbReference type="Pfam" id="PF00400">
    <property type="entry name" value="WD40"/>
    <property type="match status" value="5"/>
</dbReference>
<evidence type="ECO:0000256" key="7">
    <source>
        <dbReference type="SAM" id="MobiDB-lite"/>
    </source>
</evidence>
<sequence length="426" mass="47287">MTVASKSSSPSVARDTSPSTKSLRSDIEVEQKIINEEYKIWKKHCPLIYDIVLSTALLWPTLTVEWLPDTLPQGNGFSTSSLLLGTHTSKNASDYVQVMDVNLPSALDGKSSINLQKPDENFNQTSIKQKFQHKNEVNKARYNPFDPNFIATMAITGDALIFDRSAITNDSGLTVPKFTLSHHTKEGWGLAWSPHVNGQLLTGSEDSTVALWDIQSVTESVVKPKTVIDSHTAIVNDVQWSKKNTNIFGSVSDDLSLHLHDMRSLRRPVHKCVEHTMAVNSLHFNYHSEYALATGSADDTVKIWDLRNLRTSWQTLVGHGADVTSVKWSPHEGSVLASAGHDRRVLIWDLSKIEDEGSEDSGDYSSELLFMHGGHTNNISDFDWNPNLPWVIASASEDNIIQVWRPTDAIINSCPVPKSSEGSDNE</sequence>
<feature type="repeat" description="WD" evidence="6">
    <location>
        <begin position="316"/>
        <end position="358"/>
    </location>
</feature>
<keyword evidence="5" id="KW-0539">Nucleus</keyword>
<dbReference type="InterPro" id="IPR015943">
    <property type="entry name" value="WD40/YVTN_repeat-like_dom_sf"/>
</dbReference>
<comment type="subcellular location">
    <subcellularLocation>
        <location evidence="1">Nucleus</location>
    </subcellularLocation>
</comment>
<dbReference type="InterPro" id="IPR022052">
    <property type="entry name" value="Histone-bd_RBBP4-like_N"/>
</dbReference>
<dbReference type="GO" id="GO:0005634">
    <property type="term" value="C:nucleus"/>
    <property type="evidence" value="ECO:0007669"/>
    <property type="project" value="UniProtKB-SubCell"/>
</dbReference>
<feature type="domain" description="Histone-binding protein RBBP4-like N-terminal" evidence="8">
    <location>
        <begin position="36"/>
        <end position="105"/>
    </location>
</feature>
<evidence type="ECO:0000256" key="1">
    <source>
        <dbReference type="ARBA" id="ARBA00004123"/>
    </source>
</evidence>
<dbReference type="PROSITE" id="PS00678">
    <property type="entry name" value="WD_REPEATS_1"/>
    <property type="match status" value="3"/>
</dbReference>
<dbReference type="PRINTS" id="PR00320">
    <property type="entry name" value="GPROTEINBRPT"/>
</dbReference>
<dbReference type="Gene3D" id="2.130.10.10">
    <property type="entry name" value="YVTN repeat-like/Quinoprotein amine dehydrogenase"/>
    <property type="match status" value="1"/>
</dbReference>
<dbReference type="InterPro" id="IPR001680">
    <property type="entry name" value="WD40_rpt"/>
</dbReference>
<feature type="compositionally biased region" description="Polar residues" evidence="7">
    <location>
        <begin position="1"/>
        <end position="22"/>
    </location>
</feature>
<proteinExistence type="predicted"/>
<dbReference type="Pfam" id="PF12265">
    <property type="entry name" value="CAF1C_H4-bd"/>
    <property type="match status" value="1"/>
</dbReference>
<evidence type="ECO:0000256" key="3">
    <source>
        <dbReference type="ARBA" id="ARBA00022737"/>
    </source>
</evidence>
<dbReference type="InterPro" id="IPR036322">
    <property type="entry name" value="WD40_repeat_dom_sf"/>
</dbReference>
<evidence type="ECO:0000256" key="2">
    <source>
        <dbReference type="ARBA" id="ARBA00022574"/>
    </source>
</evidence>